<dbReference type="PANTHER" id="PTHR14239">
    <property type="entry name" value="DUDULIN-RELATED"/>
    <property type="match status" value="1"/>
</dbReference>
<keyword evidence="1" id="KW-0560">Oxidoreductase</keyword>
<dbReference type="SUPFAM" id="SSF51735">
    <property type="entry name" value="NAD(P)-binding Rossmann-fold domains"/>
    <property type="match status" value="1"/>
</dbReference>
<dbReference type="GO" id="GO:0016491">
    <property type="term" value="F:oxidoreductase activity"/>
    <property type="evidence" value="ECO:0007669"/>
    <property type="project" value="UniProtKB-KW"/>
</dbReference>
<feature type="domain" description="Pyrroline-5-carboxylate reductase catalytic N-terminal" evidence="2">
    <location>
        <begin position="10"/>
        <end position="98"/>
    </location>
</feature>
<reference evidence="3 4" key="1">
    <citation type="journal article" date="2018" name="Int. J. Syst. Evol. Microbiol.">
        <title>Parvibium lacunae gen. nov., sp. nov., a new member of the family Alcaligenaceae isolated from a freshwater pond.</title>
        <authorList>
            <person name="Chen W.M."/>
            <person name="Xie P.B."/>
            <person name="Hsu M.Y."/>
            <person name="Sheu S.Y."/>
        </authorList>
    </citation>
    <scope>NUCLEOTIDE SEQUENCE [LARGE SCALE GENOMIC DNA]</scope>
    <source>
        <strain evidence="3 4">KMB9</strain>
    </source>
</reference>
<sequence length="216" mass="22316">MPVCGGAKMIAVIGAGNVGSALAQALTRIGEPLCIGVPDPEKYQGLQTTVPGVAITTVAPAIEQADLVILAVPYPAALAIANARPDWQNKILVDVTNPLAPGLAGLTLGTHTSAAEAIAAQAHNARVVKAFNTTGAENMLNPVYPTGRLMMPVCSDHIDARAKVLGLAEAIGFAAVDCGELAAARYLEPFGMTWIHLAFKQGRGRAFGFGLLERPA</sequence>
<dbReference type="EMBL" id="QPGB01000004">
    <property type="protein sequence ID" value="RCS56969.1"/>
    <property type="molecule type" value="Genomic_DNA"/>
</dbReference>
<dbReference type="AlphaFoldDB" id="A0A368L090"/>
<dbReference type="Proteomes" id="UP000252357">
    <property type="component" value="Unassembled WGS sequence"/>
</dbReference>
<accession>A0A368L090</accession>
<evidence type="ECO:0000259" key="2">
    <source>
        <dbReference type="Pfam" id="PF03807"/>
    </source>
</evidence>
<evidence type="ECO:0000313" key="3">
    <source>
        <dbReference type="EMBL" id="RCS56969.1"/>
    </source>
</evidence>
<protein>
    <recommendedName>
        <fullName evidence="2">Pyrroline-5-carboxylate reductase catalytic N-terminal domain-containing protein</fullName>
    </recommendedName>
</protein>
<evidence type="ECO:0000313" key="4">
    <source>
        <dbReference type="Proteomes" id="UP000252357"/>
    </source>
</evidence>
<dbReference type="InterPro" id="IPR028939">
    <property type="entry name" value="P5C_Rdtase_cat_N"/>
</dbReference>
<evidence type="ECO:0000256" key="1">
    <source>
        <dbReference type="ARBA" id="ARBA00023002"/>
    </source>
</evidence>
<dbReference type="Gene3D" id="3.40.50.720">
    <property type="entry name" value="NAD(P)-binding Rossmann-like Domain"/>
    <property type="match status" value="1"/>
</dbReference>
<name>A0A368L090_9BURK</name>
<keyword evidence="4" id="KW-1185">Reference proteome</keyword>
<gene>
    <name evidence="3" type="ORF">DU000_09160</name>
</gene>
<dbReference type="InterPro" id="IPR051267">
    <property type="entry name" value="STEAP_metalloreductase"/>
</dbReference>
<organism evidence="3 4">
    <name type="scientific">Parvibium lacunae</name>
    <dbReference type="NCBI Taxonomy" id="1888893"/>
    <lineage>
        <taxon>Bacteria</taxon>
        <taxon>Pseudomonadati</taxon>
        <taxon>Pseudomonadota</taxon>
        <taxon>Betaproteobacteria</taxon>
        <taxon>Burkholderiales</taxon>
        <taxon>Alcaligenaceae</taxon>
        <taxon>Parvibium</taxon>
    </lineage>
</organism>
<dbReference type="InterPro" id="IPR036291">
    <property type="entry name" value="NAD(P)-bd_dom_sf"/>
</dbReference>
<comment type="caution">
    <text evidence="3">The sequence shown here is derived from an EMBL/GenBank/DDBJ whole genome shotgun (WGS) entry which is preliminary data.</text>
</comment>
<dbReference type="Pfam" id="PF03807">
    <property type="entry name" value="F420_oxidored"/>
    <property type="match status" value="1"/>
</dbReference>
<proteinExistence type="predicted"/>